<dbReference type="EC" id="2.7.11.1" evidence="19"/>
<keyword evidence="5 19" id="KW-0808">Transferase</keyword>
<evidence type="ECO:0000256" key="23">
    <source>
        <dbReference type="SAM" id="SignalP"/>
    </source>
</evidence>
<dbReference type="SUPFAM" id="SSF51110">
    <property type="entry name" value="alpha-D-mannose-specific plant lectins"/>
    <property type="match status" value="1"/>
</dbReference>
<evidence type="ECO:0000256" key="13">
    <source>
        <dbReference type="ARBA" id="ARBA00023136"/>
    </source>
</evidence>
<dbReference type="GO" id="GO:0016020">
    <property type="term" value="C:membrane"/>
    <property type="evidence" value="ECO:0007669"/>
    <property type="project" value="UniProtKB-SubCell"/>
</dbReference>
<dbReference type="Pfam" id="PF00069">
    <property type="entry name" value="Pkinase"/>
    <property type="match status" value="1"/>
</dbReference>
<evidence type="ECO:0000259" key="24">
    <source>
        <dbReference type="PROSITE" id="PS50011"/>
    </source>
</evidence>
<dbReference type="Gene3D" id="1.10.510.10">
    <property type="entry name" value="Transferase(Phosphotransferase) domain 1"/>
    <property type="match status" value="1"/>
</dbReference>
<dbReference type="SMART" id="SM00220">
    <property type="entry name" value="S_TKc"/>
    <property type="match status" value="1"/>
</dbReference>
<name>A0AA39DIH4_VITRO</name>
<feature type="domain" description="Bulb-type lectin" evidence="25">
    <location>
        <begin position="27"/>
        <end position="170"/>
    </location>
</feature>
<dbReference type="SUPFAM" id="SSF56112">
    <property type="entry name" value="Protein kinase-like (PK-like)"/>
    <property type="match status" value="1"/>
</dbReference>
<dbReference type="EMBL" id="JARBHA010000012">
    <property type="protein sequence ID" value="KAJ9686078.1"/>
    <property type="molecule type" value="Genomic_DNA"/>
</dbReference>
<evidence type="ECO:0000256" key="19">
    <source>
        <dbReference type="PIRNR" id="PIRNR000641"/>
    </source>
</evidence>
<evidence type="ECO:0000256" key="16">
    <source>
        <dbReference type="ARBA" id="ARBA00023180"/>
    </source>
</evidence>
<dbReference type="InterPro" id="IPR024171">
    <property type="entry name" value="SRK-like_kinase"/>
</dbReference>
<dbReference type="GO" id="GO:0004674">
    <property type="term" value="F:protein serine/threonine kinase activity"/>
    <property type="evidence" value="ECO:0007669"/>
    <property type="project" value="UniProtKB-KW"/>
</dbReference>
<keyword evidence="12 22" id="KW-1133">Transmembrane helix</keyword>
<dbReference type="FunFam" id="2.90.10.30:FF:000003">
    <property type="entry name" value="Os04g0303100 protein"/>
    <property type="match status" value="1"/>
</dbReference>
<keyword evidence="15" id="KW-0675">Receptor</keyword>
<comment type="catalytic activity">
    <reaction evidence="17 19">
        <text>L-threonyl-[protein] + ATP = O-phospho-L-threonyl-[protein] + ADP + H(+)</text>
        <dbReference type="Rhea" id="RHEA:46608"/>
        <dbReference type="Rhea" id="RHEA-COMP:11060"/>
        <dbReference type="Rhea" id="RHEA-COMP:11605"/>
        <dbReference type="ChEBI" id="CHEBI:15378"/>
        <dbReference type="ChEBI" id="CHEBI:30013"/>
        <dbReference type="ChEBI" id="CHEBI:30616"/>
        <dbReference type="ChEBI" id="CHEBI:61977"/>
        <dbReference type="ChEBI" id="CHEBI:456216"/>
        <dbReference type="EC" id="2.7.11.1"/>
    </reaction>
</comment>
<feature type="chain" id="PRO_5041214935" description="Receptor-like serine/threonine-protein kinase" evidence="23">
    <location>
        <begin position="24"/>
        <end position="843"/>
    </location>
</feature>
<evidence type="ECO:0000256" key="9">
    <source>
        <dbReference type="ARBA" id="ARBA00022741"/>
    </source>
</evidence>
<feature type="domain" description="Protein kinase" evidence="24">
    <location>
        <begin position="534"/>
        <end position="806"/>
    </location>
</feature>
<comment type="catalytic activity">
    <reaction evidence="18 19">
        <text>L-seryl-[protein] + ATP = O-phospho-L-seryl-[protein] + ADP + H(+)</text>
        <dbReference type="Rhea" id="RHEA:17989"/>
        <dbReference type="Rhea" id="RHEA-COMP:9863"/>
        <dbReference type="Rhea" id="RHEA-COMP:11604"/>
        <dbReference type="ChEBI" id="CHEBI:15378"/>
        <dbReference type="ChEBI" id="CHEBI:29999"/>
        <dbReference type="ChEBI" id="CHEBI:30616"/>
        <dbReference type="ChEBI" id="CHEBI:83421"/>
        <dbReference type="ChEBI" id="CHEBI:456216"/>
        <dbReference type="EC" id="2.7.11.1"/>
    </reaction>
</comment>
<dbReference type="AlphaFoldDB" id="A0AA39DIH4"/>
<keyword evidence="11 19" id="KW-0067">ATP-binding</keyword>
<feature type="signal peptide" evidence="23">
    <location>
        <begin position="1"/>
        <end position="23"/>
    </location>
</feature>
<evidence type="ECO:0000256" key="2">
    <source>
        <dbReference type="ARBA" id="ARBA00022527"/>
    </source>
</evidence>
<feature type="transmembrane region" description="Helical" evidence="22">
    <location>
        <begin position="474"/>
        <end position="500"/>
    </location>
</feature>
<evidence type="ECO:0000256" key="20">
    <source>
        <dbReference type="PROSITE-ProRule" id="PRU10141"/>
    </source>
</evidence>
<evidence type="ECO:0000256" key="8">
    <source>
        <dbReference type="ARBA" id="ARBA00022734"/>
    </source>
</evidence>
<dbReference type="InterPro" id="IPR011009">
    <property type="entry name" value="Kinase-like_dom_sf"/>
</dbReference>
<dbReference type="PANTHER" id="PTHR47976">
    <property type="entry name" value="G-TYPE LECTIN S-RECEPTOR-LIKE SERINE/THREONINE-PROTEIN KINASE SD2-5"/>
    <property type="match status" value="1"/>
</dbReference>
<sequence length="843" mass="93519">MASICSPLVIILILIGSVGFAQSDASKNESSPVFYLNSSVPLTWYNNDSIKIMTPADGSKVRVVLLRQQSISFVCGFYCVEACNSYLFSIVAVGGGNSSVVWSANRDYPVKENATLQLTVDGGLVLQDSDGTQVWSTNGSSNSILGMNLTEAGNLVLLGNKGAIVWQSFDHPSDALLVRQRLNEGQKLIASSSGEIWNQGQYYATLTSDAGFSVFIDADQAKPLMYYKLVPDNRSSNSTGSNYAELQQHGFLVNLGTSQLTSGRNSYEYSAQSDVKFMRLDFDGHLRIYQHSDTTGLRVIVDLITEDLGDCQYPLRCGEHGVCKADQSCGCPEGEDGVQYFQTDLGCSRITPLSCEPSLHHLLEVKNATYFNIIDSDAAYPGIKDMDMCKQACLQNCYCGGAFFRYEKNVSDGYCFMPSKILSIREGHTPNYNFTSAIFIKVQINFVAPSLVLAAKTTRENFTPTPTSGDGANIAAIVVGASIVPLITFCLVVVTILATLKRTSTVEEGEDYTIDQVPGMPVKFLYEDLRAATEDFKERLGSGGFGSVFKGLLADGTRIAVKRLDRIEQGMREFLAEVKTIGSLHHFNLVRLIGFCAEKSNRLLVFEYMCNGSLDNWIFYGCQRPCLDWESRKRIILDIAKGLAYLHEECRHRIVHLDIKPQNILLDENFNAKVSDFGLSELIGRDESQVFTTMRGTPGYLAPEWSQPKVTVKVDIYSFGIVLLEIVTGRRNVDCTREESNSQMLRVLQKKAKEERLIDIVENLDEEMKDHGEVVRMIRIGAWCLQDDPTRRPPMSVVVKVLEGVMEVDSNIIYKFTHAMTSTSPSDDKVWTEPEASVLSNPR</sequence>
<dbReference type="SMART" id="SM00108">
    <property type="entry name" value="B_lectin"/>
    <property type="match status" value="1"/>
</dbReference>
<dbReference type="FunFam" id="2.90.10.10:FF:000039">
    <property type="entry name" value="G-type lectin S-receptor-like serine/threonine-protein kinase SD2-5"/>
    <property type="match status" value="1"/>
</dbReference>
<evidence type="ECO:0000256" key="10">
    <source>
        <dbReference type="ARBA" id="ARBA00022777"/>
    </source>
</evidence>
<proteinExistence type="inferred from homology"/>
<dbReference type="CDD" id="cd14066">
    <property type="entry name" value="STKc_IRAK"/>
    <property type="match status" value="1"/>
</dbReference>
<comment type="subcellular location">
    <subcellularLocation>
        <location evidence="1">Membrane</location>
        <topology evidence="1">Single-pass type I membrane protein</topology>
    </subcellularLocation>
</comment>
<dbReference type="CDD" id="cd00028">
    <property type="entry name" value="B_lectin"/>
    <property type="match status" value="1"/>
</dbReference>
<evidence type="ECO:0000256" key="15">
    <source>
        <dbReference type="ARBA" id="ARBA00023170"/>
    </source>
</evidence>
<evidence type="ECO:0000256" key="4">
    <source>
        <dbReference type="ARBA" id="ARBA00022553"/>
    </source>
</evidence>
<dbReference type="Gene3D" id="3.30.200.20">
    <property type="entry name" value="Phosphorylase Kinase, domain 1"/>
    <property type="match status" value="1"/>
</dbReference>
<evidence type="ECO:0000313" key="26">
    <source>
        <dbReference type="EMBL" id="KAJ9686078.1"/>
    </source>
</evidence>
<evidence type="ECO:0000256" key="18">
    <source>
        <dbReference type="ARBA" id="ARBA00048679"/>
    </source>
</evidence>
<evidence type="ECO:0000256" key="6">
    <source>
        <dbReference type="ARBA" id="ARBA00022692"/>
    </source>
</evidence>
<evidence type="ECO:0000256" key="5">
    <source>
        <dbReference type="ARBA" id="ARBA00022679"/>
    </source>
</evidence>
<dbReference type="InterPro" id="IPR017441">
    <property type="entry name" value="Protein_kinase_ATP_BS"/>
</dbReference>
<evidence type="ECO:0000256" key="12">
    <source>
        <dbReference type="ARBA" id="ARBA00022989"/>
    </source>
</evidence>
<protein>
    <recommendedName>
        <fullName evidence="19">Receptor-like serine/threonine-protein kinase</fullName>
        <ecNumber evidence="19">2.7.11.1</ecNumber>
    </recommendedName>
</protein>
<keyword evidence="6 22" id="KW-0812">Transmembrane</keyword>
<dbReference type="Pfam" id="PF01453">
    <property type="entry name" value="B_lectin"/>
    <property type="match status" value="1"/>
</dbReference>
<evidence type="ECO:0000256" key="14">
    <source>
        <dbReference type="ARBA" id="ARBA00023157"/>
    </source>
</evidence>
<keyword evidence="13 22" id="KW-0472">Membrane</keyword>
<dbReference type="InterPro" id="IPR036426">
    <property type="entry name" value="Bulb-type_lectin_dom_sf"/>
</dbReference>
<keyword evidence="10 19" id="KW-0418">Kinase</keyword>
<evidence type="ECO:0000313" key="27">
    <source>
        <dbReference type="Proteomes" id="UP001168098"/>
    </source>
</evidence>
<evidence type="ECO:0000256" key="22">
    <source>
        <dbReference type="SAM" id="Phobius"/>
    </source>
</evidence>
<dbReference type="InterPro" id="IPR000719">
    <property type="entry name" value="Prot_kinase_dom"/>
</dbReference>
<dbReference type="InterPro" id="IPR001480">
    <property type="entry name" value="Bulb-type_lectin_dom"/>
</dbReference>
<dbReference type="Gene3D" id="2.90.10.30">
    <property type="match status" value="1"/>
</dbReference>
<dbReference type="PROSITE" id="PS00108">
    <property type="entry name" value="PROTEIN_KINASE_ST"/>
    <property type="match status" value="1"/>
</dbReference>
<dbReference type="InterPro" id="IPR008271">
    <property type="entry name" value="Ser/Thr_kinase_AS"/>
</dbReference>
<feature type="binding site" evidence="20">
    <location>
        <position position="562"/>
    </location>
    <ligand>
        <name>ATP</name>
        <dbReference type="ChEBI" id="CHEBI:30616"/>
    </ligand>
</feature>
<dbReference type="GO" id="GO:0030246">
    <property type="term" value="F:carbohydrate binding"/>
    <property type="evidence" value="ECO:0007669"/>
    <property type="project" value="UniProtKB-KW"/>
</dbReference>
<dbReference type="PIRSF" id="PIRSF000641">
    <property type="entry name" value="SRK"/>
    <property type="match status" value="1"/>
</dbReference>
<organism evidence="26 27">
    <name type="scientific">Vitis rotundifolia</name>
    <name type="common">Muscadine grape</name>
    <dbReference type="NCBI Taxonomy" id="103349"/>
    <lineage>
        <taxon>Eukaryota</taxon>
        <taxon>Viridiplantae</taxon>
        <taxon>Streptophyta</taxon>
        <taxon>Embryophyta</taxon>
        <taxon>Tracheophyta</taxon>
        <taxon>Spermatophyta</taxon>
        <taxon>Magnoliopsida</taxon>
        <taxon>eudicotyledons</taxon>
        <taxon>Gunneridae</taxon>
        <taxon>Pentapetalae</taxon>
        <taxon>rosids</taxon>
        <taxon>Vitales</taxon>
        <taxon>Vitaceae</taxon>
        <taxon>Viteae</taxon>
        <taxon>Vitis</taxon>
    </lineage>
</organism>
<accession>A0AA39DIH4</accession>
<reference evidence="26 27" key="1">
    <citation type="journal article" date="2023" name="BMC Biotechnol.">
        <title>Vitis rotundifolia cv Carlos genome sequencing.</title>
        <authorList>
            <person name="Huff M."/>
            <person name="Hulse-Kemp A."/>
            <person name="Scheffler B."/>
            <person name="Youngblood R."/>
            <person name="Simpson S."/>
            <person name="Babiker E."/>
            <person name="Staton M."/>
        </authorList>
    </citation>
    <scope>NUCLEOTIDE SEQUENCE [LARGE SCALE GENOMIC DNA]</scope>
    <source>
        <tissue evidence="26">Leaf</tissue>
    </source>
</reference>
<dbReference type="PROSITE" id="PS50927">
    <property type="entry name" value="BULB_LECTIN"/>
    <property type="match status" value="1"/>
</dbReference>
<evidence type="ECO:0000256" key="11">
    <source>
        <dbReference type="ARBA" id="ARBA00022840"/>
    </source>
</evidence>
<dbReference type="InterPro" id="IPR051343">
    <property type="entry name" value="G-type_lectin_kinases/EP1-like"/>
</dbReference>
<comment type="similarity">
    <text evidence="19">Belongs to the protein kinase superfamily. Ser/Thr protein kinase family.</text>
</comment>
<gene>
    <name evidence="26" type="ORF">PVL29_015118</name>
</gene>
<dbReference type="Proteomes" id="UP001168098">
    <property type="component" value="Unassembled WGS sequence"/>
</dbReference>
<dbReference type="PROSITE" id="PS50011">
    <property type="entry name" value="PROTEIN_KINASE_DOM"/>
    <property type="match status" value="1"/>
</dbReference>
<evidence type="ECO:0000256" key="7">
    <source>
        <dbReference type="ARBA" id="ARBA00022729"/>
    </source>
</evidence>
<dbReference type="FunFam" id="3.30.200.20:FF:000178">
    <property type="entry name" value="serine/threonine-protein kinase PBS1-like"/>
    <property type="match status" value="1"/>
</dbReference>
<keyword evidence="14" id="KW-1015">Disulfide bond</keyword>
<keyword evidence="4" id="KW-0597">Phosphoprotein</keyword>
<evidence type="ECO:0000256" key="1">
    <source>
        <dbReference type="ARBA" id="ARBA00004479"/>
    </source>
</evidence>
<dbReference type="FunFam" id="1.10.510.10:FF:000248">
    <property type="entry name" value="S-receptor-like kinase 5"/>
    <property type="match status" value="1"/>
</dbReference>
<keyword evidence="2 19" id="KW-0723">Serine/threonine-protein kinase</keyword>
<dbReference type="GO" id="GO:0005524">
    <property type="term" value="F:ATP binding"/>
    <property type="evidence" value="ECO:0007669"/>
    <property type="project" value="UniProtKB-UniRule"/>
</dbReference>
<evidence type="ECO:0000259" key="25">
    <source>
        <dbReference type="PROSITE" id="PS50927"/>
    </source>
</evidence>
<keyword evidence="7 23" id="KW-0732">Signal</keyword>
<dbReference type="PANTHER" id="PTHR47976:SF66">
    <property type="entry name" value="G-TYPE LECTIN S-RECEPTOR-LIKE SERINE_THREONINE-PROTEIN KINASE SD2-5"/>
    <property type="match status" value="1"/>
</dbReference>
<keyword evidence="3" id="KW-0245">EGF-like domain</keyword>
<keyword evidence="8" id="KW-0430">Lectin</keyword>
<evidence type="ECO:0000256" key="3">
    <source>
        <dbReference type="ARBA" id="ARBA00022536"/>
    </source>
</evidence>
<dbReference type="PROSITE" id="PS00107">
    <property type="entry name" value="PROTEIN_KINASE_ATP"/>
    <property type="match status" value="1"/>
</dbReference>
<keyword evidence="27" id="KW-1185">Reference proteome</keyword>
<keyword evidence="9 19" id="KW-0547">Nucleotide-binding</keyword>
<feature type="region of interest" description="Disordered" evidence="21">
    <location>
        <begin position="822"/>
        <end position="843"/>
    </location>
</feature>
<evidence type="ECO:0000256" key="21">
    <source>
        <dbReference type="SAM" id="MobiDB-lite"/>
    </source>
</evidence>
<keyword evidence="16" id="KW-0325">Glycoprotein</keyword>
<evidence type="ECO:0000256" key="17">
    <source>
        <dbReference type="ARBA" id="ARBA00047899"/>
    </source>
</evidence>
<comment type="caution">
    <text evidence="26">The sequence shown here is derived from an EMBL/GenBank/DDBJ whole genome shotgun (WGS) entry which is preliminary data.</text>
</comment>